<dbReference type="Proteomes" id="UP000186230">
    <property type="component" value="Chromosome"/>
</dbReference>
<name>A0A1L7I424_9FLAO</name>
<evidence type="ECO:0000313" key="1">
    <source>
        <dbReference type="EMBL" id="APU68360.1"/>
    </source>
</evidence>
<accession>A0A1L7I424</accession>
<protein>
    <submittedName>
        <fullName evidence="1">Uncharacterized protein</fullName>
    </submittedName>
</protein>
<dbReference type="KEGG" id="gfl:GRFL_1636"/>
<dbReference type="STRING" id="1229726.GRFL_1636"/>
<dbReference type="AlphaFoldDB" id="A0A1L7I424"/>
<gene>
    <name evidence="1" type="ORF">GRFL_1636</name>
</gene>
<organism evidence="1 2">
    <name type="scientific">Christiangramia flava JLT2011</name>
    <dbReference type="NCBI Taxonomy" id="1229726"/>
    <lineage>
        <taxon>Bacteria</taxon>
        <taxon>Pseudomonadati</taxon>
        <taxon>Bacteroidota</taxon>
        <taxon>Flavobacteriia</taxon>
        <taxon>Flavobacteriales</taxon>
        <taxon>Flavobacteriaceae</taxon>
        <taxon>Christiangramia</taxon>
    </lineage>
</organism>
<keyword evidence="2" id="KW-1185">Reference proteome</keyword>
<dbReference type="EMBL" id="CP016359">
    <property type="protein sequence ID" value="APU68360.1"/>
    <property type="molecule type" value="Genomic_DNA"/>
</dbReference>
<reference evidence="1 2" key="1">
    <citation type="submission" date="2016-07" db="EMBL/GenBank/DDBJ databases">
        <title>Multi-omics approach to identify versatile polysaccharide utilization systems of a marine flavobacterium Gramella flava.</title>
        <authorList>
            <person name="Tang K."/>
        </authorList>
    </citation>
    <scope>NUCLEOTIDE SEQUENCE [LARGE SCALE GENOMIC DNA]</scope>
    <source>
        <strain evidence="1 2">JLT2011</strain>
    </source>
</reference>
<proteinExistence type="predicted"/>
<sequence>MAIKKQHKIIQRKRNTILFWSKLQVLSKDFLKRLLGISAENRQSLD</sequence>
<evidence type="ECO:0000313" key="2">
    <source>
        <dbReference type="Proteomes" id="UP000186230"/>
    </source>
</evidence>